<dbReference type="Gene3D" id="3.80.10.10">
    <property type="entry name" value="Ribonuclease Inhibitor"/>
    <property type="match status" value="1"/>
</dbReference>
<evidence type="ECO:0000313" key="3">
    <source>
        <dbReference type="Proteomes" id="UP000807469"/>
    </source>
</evidence>
<organism evidence="2 3">
    <name type="scientific">Pholiota conissans</name>
    <dbReference type="NCBI Taxonomy" id="109636"/>
    <lineage>
        <taxon>Eukaryota</taxon>
        <taxon>Fungi</taxon>
        <taxon>Dikarya</taxon>
        <taxon>Basidiomycota</taxon>
        <taxon>Agaricomycotina</taxon>
        <taxon>Agaricomycetes</taxon>
        <taxon>Agaricomycetidae</taxon>
        <taxon>Agaricales</taxon>
        <taxon>Agaricineae</taxon>
        <taxon>Strophariaceae</taxon>
        <taxon>Pholiota</taxon>
    </lineage>
</organism>
<proteinExistence type="predicted"/>
<protein>
    <submittedName>
        <fullName evidence="2">Uncharacterized protein</fullName>
    </submittedName>
</protein>
<keyword evidence="3" id="KW-1185">Reference proteome</keyword>
<dbReference type="OrthoDB" id="2788229at2759"/>
<evidence type="ECO:0000256" key="1">
    <source>
        <dbReference type="SAM" id="Phobius"/>
    </source>
</evidence>
<reference evidence="2" key="1">
    <citation type="submission" date="2020-11" db="EMBL/GenBank/DDBJ databases">
        <authorList>
            <consortium name="DOE Joint Genome Institute"/>
            <person name="Ahrendt S."/>
            <person name="Riley R."/>
            <person name="Andreopoulos W."/>
            <person name="Labutti K."/>
            <person name="Pangilinan J."/>
            <person name="Ruiz-Duenas F.J."/>
            <person name="Barrasa J.M."/>
            <person name="Sanchez-Garcia M."/>
            <person name="Camarero S."/>
            <person name="Miyauchi S."/>
            <person name="Serrano A."/>
            <person name="Linde D."/>
            <person name="Babiker R."/>
            <person name="Drula E."/>
            <person name="Ayuso-Fernandez I."/>
            <person name="Pacheco R."/>
            <person name="Padilla G."/>
            <person name="Ferreira P."/>
            <person name="Barriuso J."/>
            <person name="Kellner H."/>
            <person name="Castanera R."/>
            <person name="Alfaro M."/>
            <person name="Ramirez L."/>
            <person name="Pisabarro A.G."/>
            <person name="Kuo A."/>
            <person name="Tritt A."/>
            <person name="Lipzen A."/>
            <person name="He G."/>
            <person name="Yan M."/>
            <person name="Ng V."/>
            <person name="Cullen D."/>
            <person name="Martin F."/>
            <person name="Rosso M.-N."/>
            <person name="Henrissat B."/>
            <person name="Hibbett D."/>
            <person name="Martinez A.T."/>
            <person name="Grigoriev I.V."/>
        </authorList>
    </citation>
    <scope>NUCLEOTIDE SEQUENCE</scope>
    <source>
        <strain evidence="2">CIRM-BRFM 674</strain>
    </source>
</reference>
<gene>
    <name evidence="2" type="ORF">BDN70DRAFT_881598</name>
</gene>
<keyword evidence="1" id="KW-0812">Transmembrane</keyword>
<keyword evidence="1" id="KW-0472">Membrane</keyword>
<dbReference type="EMBL" id="MU155273">
    <property type="protein sequence ID" value="KAF9477042.1"/>
    <property type="molecule type" value="Genomic_DNA"/>
</dbReference>
<dbReference type="InterPro" id="IPR032675">
    <property type="entry name" value="LRR_dom_sf"/>
</dbReference>
<dbReference type="SUPFAM" id="SSF52047">
    <property type="entry name" value="RNI-like"/>
    <property type="match status" value="1"/>
</dbReference>
<keyword evidence="1" id="KW-1133">Transmembrane helix</keyword>
<name>A0A9P5YWN8_9AGAR</name>
<dbReference type="Proteomes" id="UP000807469">
    <property type="component" value="Unassembled WGS sequence"/>
</dbReference>
<dbReference type="AlphaFoldDB" id="A0A9P5YWN8"/>
<accession>A0A9P5YWN8</accession>
<sequence>MAALPLDTIETIVEIISIDYPQVLGPFSLVCHAFLPICRKRIFASVTLDTSCEKLFKRRINLSCIPRIAFYIQDLYFGISVTDFDDHTIPVAFKHFTRLQSVKFVFISSFSKAKGPWSSSPLRLALLYLLRLPSLVSLQVYGIEGFILEDLACCPNLQSLDLDRVEKLSTAPAAAPDAAIVLHSLSIDMGCSPMVVKVPGSRCADGQPLANFSKLTKLQVSLAGEFNIHSSQALFSLCIYLTAVEISGTCIYLFLQCV</sequence>
<comment type="caution">
    <text evidence="2">The sequence shown here is derived from an EMBL/GenBank/DDBJ whole genome shotgun (WGS) entry which is preliminary data.</text>
</comment>
<evidence type="ECO:0000313" key="2">
    <source>
        <dbReference type="EMBL" id="KAF9477042.1"/>
    </source>
</evidence>
<feature type="transmembrane region" description="Helical" evidence="1">
    <location>
        <begin position="233"/>
        <end position="255"/>
    </location>
</feature>